<reference evidence="6 7" key="1">
    <citation type="journal article" date="2024" name="Nat. Commun.">
        <title>Phylogenomics reveals the evolutionary origins of lichenization in chlorophyte algae.</title>
        <authorList>
            <person name="Puginier C."/>
            <person name="Libourel C."/>
            <person name="Otte J."/>
            <person name="Skaloud P."/>
            <person name="Haon M."/>
            <person name="Grisel S."/>
            <person name="Petersen M."/>
            <person name="Berrin J.G."/>
            <person name="Delaux P.M."/>
            <person name="Dal Grande F."/>
            <person name="Keller J."/>
        </authorList>
    </citation>
    <scope>NUCLEOTIDE SEQUENCE [LARGE SCALE GENOMIC DNA]</scope>
    <source>
        <strain evidence="6 7">SAG 2523</strain>
    </source>
</reference>
<evidence type="ECO:0000256" key="2">
    <source>
        <dbReference type="ARBA" id="ARBA00022676"/>
    </source>
</evidence>
<evidence type="ECO:0000313" key="7">
    <source>
        <dbReference type="Proteomes" id="UP001485043"/>
    </source>
</evidence>
<comment type="caution">
    <text evidence="6">The sequence shown here is derived from an EMBL/GenBank/DDBJ whole genome shotgun (WGS) entry which is preliminary data.</text>
</comment>
<dbReference type="Pfam" id="PF02485">
    <property type="entry name" value="Branch"/>
    <property type="match status" value="1"/>
</dbReference>
<proteinExistence type="predicted"/>
<keyword evidence="5" id="KW-0325">Glycoprotein</keyword>
<accession>A0AAW1RPM7</accession>
<organism evidence="6 7">
    <name type="scientific">Apatococcus fuscideae</name>
    <dbReference type="NCBI Taxonomy" id="2026836"/>
    <lineage>
        <taxon>Eukaryota</taxon>
        <taxon>Viridiplantae</taxon>
        <taxon>Chlorophyta</taxon>
        <taxon>core chlorophytes</taxon>
        <taxon>Trebouxiophyceae</taxon>
        <taxon>Chlorellales</taxon>
        <taxon>Chlorellaceae</taxon>
        <taxon>Apatococcus</taxon>
    </lineage>
</organism>
<dbReference type="InterPro" id="IPR003406">
    <property type="entry name" value="Glyco_trans_14"/>
</dbReference>
<evidence type="ECO:0000313" key="6">
    <source>
        <dbReference type="EMBL" id="KAK9835121.1"/>
    </source>
</evidence>
<keyword evidence="4" id="KW-0472">Membrane</keyword>
<dbReference type="InterPro" id="IPR044174">
    <property type="entry name" value="BC10-like"/>
</dbReference>
<keyword evidence="3" id="KW-0808">Transferase</keyword>
<protein>
    <submittedName>
        <fullName evidence="6">Uncharacterized protein</fullName>
    </submittedName>
</protein>
<dbReference type="GO" id="GO:0016757">
    <property type="term" value="F:glycosyltransferase activity"/>
    <property type="evidence" value="ECO:0007669"/>
    <property type="project" value="UniProtKB-KW"/>
</dbReference>
<evidence type="ECO:0000256" key="4">
    <source>
        <dbReference type="ARBA" id="ARBA00023136"/>
    </source>
</evidence>
<dbReference type="PANTHER" id="PTHR31042">
    <property type="entry name" value="CORE-2/I-BRANCHING BETA-1,6-N-ACETYLGLUCOSAMINYLTRANSFERASE FAMILY PROTEIN-RELATED"/>
    <property type="match status" value="1"/>
</dbReference>
<dbReference type="GO" id="GO:0016020">
    <property type="term" value="C:membrane"/>
    <property type="evidence" value="ECO:0007669"/>
    <property type="project" value="UniProtKB-SubCell"/>
</dbReference>
<evidence type="ECO:0000256" key="3">
    <source>
        <dbReference type="ARBA" id="ARBA00022679"/>
    </source>
</evidence>
<evidence type="ECO:0000256" key="5">
    <source>
        <dbReference type="ARBA" id="ARBA00023180"/>
    </source>
</evidence>
<dbReference type="Proteomes" id="UP001485043">
    <property type="component" value="Unassembled WGS sequence"/>
</dbReference>
<sequence length="494" mass="54289">MTDSPAPGSTRAIALQRVSRDLWKVLAVVSILAILLLRTDLAYSYSKPLTDSEVVPAVRRGSRVLSGSSGDSEPAVVGTVEFLAQAELQCPTHRSSFSKIVQEASADLKDAPPVSSDDCAAALHLPKLALLFLTVGTMPHDKLWSDWFAAAKGIVPRDYLEAARCEAQDAGPESMVELSQVCKPEAGSGVLEQQHLFSVHIHTPPSHPGYRQDSTFHGREIAARTETGWGKFGLTQALINLLAAGLQDPLNQQLLMLSEACVPLYPPAVVYNQIMHEEKSRINACANEGWNLNDYRWSDKMETPRMKKAHFRKNWTRFGVLRGHAEIILADTEVATAFRTHCHNDEYHCLPDEHYFSTVLAVNGLENETDCDGNIIGEDWHWVKDGSFPSHPKAFQPREINGQLIADLRQTMAGKFEESLQDPKCIPGPAVAAASSSMADASRDVLPFLSAEPGPYRENALYPACPLFARKFPAESAQAVRTALRQELRLTSAS</sequence>
<comment type="subcellular location">
    <subcellularLocation>
        <location evidence="1">Membrane</location>
        <topology evidence="1">Single-pass type II membrane protein</topology>
    </subcellularLocation>
</comment>
<dbReference type="EMBL" id="JALJOV010002067">
    <property type="protein sequence ID" value="KAK9835121.1"/>
    <property type="molecule type" value="Genomic_DNA"/>
</dbReference>
<name>A0AAW1RPM7_9CHLO</name>
<gene>
    <name evidence="6" type="ORF">WJX84_005148</name>
</gene>
<keyword evidence="2" id="KW-0328">Glycosyltransferase</keyword>
<dbReference type="PANTHER" id="PTHR31042:SF145">
    <property type="entry name" value="CORE-2_I-BRANCHING BETA-1,6-N-ACETYLGLUCOSAMINYLTRANSFERASE FAMILY PROTEIN"/>
    <property type="match status" value="1"/>
</dbReference>
<keyword evidence="7" id="KW-1185">Reference proteome</keyword>
<evidence type="ECO:0000256" key="1">
    <source>
        <dbReference type="ARBA" id="ARBA00004606"/>
    </source>
</evidence>
<dbReference type="AlphaFoldDB" id="A0AAW1RPM7"/>